<organism evidence="2 3">
    <name type="scientific">Liparis tanakae</name>
    <name type="common">Tanaka's snailfish</name>
    <dbReference type="NCBI Taxonomy" id="230148"/>
    <lineage>
        <taxon>Eukaryota</taxon>
        <taxon>Metazoa</taxon>
        <taxon>Chordata</taxon>
        <taxon>Craniata</taxon>
        <taxon>Vertebrata</taxon>
        <taxon>Euteleostomi</taxon>
        <taxon>Actinopterygii</taxon>
        <taxon>Neopterygii</taxon>
        <taxon>Teleostei</taxon>
        <taxon>Neoteleostei</taxon>
        <taxon>Acanthomorphata</taxon>
        <taxon>Eupercaria</taxon>
        <taxon>Perciformes</taxon>
        <taxon>Cottioidei</taxon>
        <taxon>Cottales</taxon>
        <taxon>Liparidae</taxon>
        <taxon>Liparis</taxon>
    </lineage>
</organism>
<evidence type="ECO:0000313" key="2">
    <source>
        <dbReference type="EMBL" id="TNN42183.1"/>
    </source>
</evidence>
<evidence type="ECO:0000313" key="3">
    <source>
        <dbReference type="Proteomes" id="UP000314294"/>
    </source>
</evidence>
<proteinExistence type="predicted"/>
<protein>
    <submittedName>
        <fullName evidence="2">Uncharacterized protein</fullName>
    </submittedName>
</protein>
<feature type="compositionally biased region" description="Polar residues" evidence="1">
    <location>
        <begin position="161"/>
        <end position="178"/>
    </location>
</feature>
<name>A0A4Z2FN32_9TELE</name>
<evidence type="ECO:0000256" key="1">
    <source>
        <dbReference type="SAM" id="MobiDB-lite"/>
    </source>
</evidence>
<dbReference type="EMBL" id="SRLO01001054">
    <property type="protein sequence ID" value="TNN42183.1"/>
    <property type="molecule type" value="Genomic_DNA"/>
</dbReference>
<sequence>MFTCTWYSIVHGITVNTRPASAWISQTTSSTTSCTERCEWRAPSPPFDLRRRRVHVIPRHLRRGQALSEGVHVIVLRLQRGEAHLLLLMLLNVGKGGAQKLWSRADTTAPQTTEQNKHATFRQGLDETSKEALKRSPVCRRPEQTLQVKQRRWNTAAPARITSSAGETASEQPPQHTANRLGRGAGDGCNEGKIEREAVRAQ</sequence>
<gene>
    <name evidence="2" type="ORF">EYF80_047645</name>
</gene>
<reference evidence="2 3" key="1">
    <citation type="submission" date="2019-03" db="EMBL/GenBank/DDBJ databases">
        <title>First draft genome of Liparis tanakae, snailfish: a comprehensive survey of snailfish specific genes.</title>
        <authorList>
            <person name="Kim W."/>
            <person name="Song I."/>
            <person name="Jeong J.-H."/>
            <person name="Kim D."/>
            <person name="Kim S."/>
            <person name="Ryu S."/>
            <person name="Song J.Y."/>
            <person name="Lee S.K."/>
        </authorList>
    </citation>
    <scope>NUCLEOTIDE SEQUENCE [LARGE SCALE GENOMIC DNA]</scope>
    <source>
        <tissue evidence="2">Muscle</tissue>
    </source>
</reference>
<accession>A0A4Z2FN32</accession>
<feature type="region of interest" description="Disordered" evidence="1">
    <location>
        <begin position="106"/>
        <end position="202"/>
    </location>
</feature>
<keyword evidence="3" id="KW-1185">Reference proteome</keyword>
<feature type="compositionally biased region" description="Basic and acidic residues" evidence="1">
    <location>
        <begin position="190"/>
        <end position="202"/>
    </location>
</feature>
<dbReference type="Proteomes" id="UP000314294">
    <property type="component" value="Unassembled WGS sequence"/>
</dbReference>
<comment type="caution">
    <text evidence="2">The sequence shown here is derived from an EMBL/GenBank/DDBJ whole genome shotgun (WGS) entry which is preliminary data.</text>
</comment>
<dbReference type="AlphaFoldDB" id="A0A4Z2FN32"/>
<feature type="compositionally biased region" description="Basic and acidic residues" evidence="1">
    <location>
        <begin position="124"/>
        <end position="134"/>
    </location>
</feature>